<dbReference type="OrthoDB" id="5075809at2759"/>
<feature type="region of interest" description="Disordered" evidence="1">
    <location>
        <begin position="21"/>
        <end position="66"/>
    </location>
</feature>
<evidence type="ECO:0000313" key="3">
    <source>
        <dbReference type="Proteomes" id="UP000547976"/>
    </source>
</evidence>
<feature type="compositionally biased region" description="Basic and acidic residues" evidence="1">
    <location>
        <begin position="52"/>
        <end position="66"/>
    </location>
</feature>
<name>A0A8H5L528_GIBSU</name>
<proteinExistence type="predicted"/>
<organism evidence="2 3">
    <name type="scientific">Gibberella subglutinans</name>
    <name type="common">Fusarium subglutinans</name>
    <dbReference type="NCBI Taxonomy" id="42677"/>
    <lineage>
        <taxon>Eukaryota</taxon>
        <taxon>Fungi</taxon>
        <taxon>Dikarya</taxon>
        <taxon>Ascomycota</taxon>
        <taxon>Pezizomycotina</taxon>
        <taxon>Sordariomycetes</taxon>
        <taxon>Hypocreomycetidae</taxon>
        <taxon>Hypocreales</taxon>
        <taxon>Nectriaceae</taxon>
        <taxon>Fusarium</taxon>
        <taxon>Fusarium fujikuroi species complex</taxon>
    </lineage>
</organism>
<accession>A0A8H5L528</accession>
<feature type="compositionally biased region" description="Low complexity" evidence="1">
    <location>
        <begin position="31"/>
        <end position="40"/>
    </location>
</feature>
<dbReference type="Proteomes" id="UP000547976">
    <property type="component" value="Unassembled WGS sequence"/>
</dbReference>
<sequence>MVLFSQVQALENELFRIIERAEPSASEALEDTQTSDTTDTGSDETDSLSETPRLKEEVVTPEDNIRADPDSSYIGDCFIDQSEKNFMQLLKNGSPQYIDGYRVSPEQRYFELRVAFKESTKKPVHHWIPEATVQKFDNAAVCTYWHARMGADGRPAGRPYDEVDVQVLKIVGFKDRSQGDFWVQTVGDPVLHPDLIPTIEKWSEDPEEPEGKALFRYRPTYLPVAEVRDKWPRQYEHWLNRPKRREDRKSLQLLYGHRENPNYERFEISRLAFNWAPTWCDERVVHNSHPFALLTYFKSDPDVRTGGNNTSLIPPRLFKIVRWRRGDEGQLLFTYQKVGESELEDDLEERNLEGIEKLDKKMLSAYRKKNRL</sequence>
<dbReference type="EMBL" id="JAAOAV010000280">
    <property type="protein sequence ID" value="KAF5584884.1"/>
    <property type="molecule type" value="Genomic_DNA"/>
</dbReference>
<dbReference type="GeneID" id="59312163"/>
<gene>
    <name evidence="2" type="ORF">FSUBG_12638</name>
</gene>
<evidence type="ECO:0000256" key="1">
    <source>
        <dbReference type="SAM" id="MobiDB-lite"/>
    </source>
</evidence>
<keyword evidence="3" id="KW-1185">Reference proteome</keyword>
<comment type="caution">
    <text evidence="2">The sequence shown here is derived from an EMBL/GenBank/DDBJ whole genome shotgun (WGS) entry which is preliminary data.</text>
</comment>
<dbReference type="RefSeq" id="XP_036531905.1">
    <property type="nucleotide sequence ID" value="XM_036677445.1"/>
</dbReference>
<evidence type="ECO:0000313" key="2">
    <source>
        <dbReference type="EMBL" id="KAF5584884.1"/>
    </source>
</evidence>
<protein>
    <submittedName>
        <fullName evidence="2">Uncharacterized protein</fullName>
    </submittedName>
</protein>
<reference evidence="2 3" key="1">
    <citation type="submission" date="2020-05" db="EMBL/GenBank/DDBJ databases">
        <title>Identification and distribution of gene clusters putatively required for synthesis of sphingolipid metabolism inhibitors in phylogenetically diverse species of the filamentous fungus Fusarium.</title>
        <authorList>
            <person name="Kim H.-S."/>
            <person name="Busman M."/>
            <person name="Brown D.W."/>
            <person name="Divon H."/>
            <person name="Uhlig S."/>
            <person name="Proctor R.H."/>
        </authorList>
    </citation>
    <scope>NUCLEOTIDE SEQUENCE [LARGE SCALE GENOMIC DNA]</scope>
    <source>
        <strain evidence="2 3">NRRL 66333</strain>
    </source>
</reference>
<dbReference type="AlphaFoldDB" id="A0A8H5L528"/>